<dbReference type="GO" id="GO:0035241">
    <property type="term" value="F:protein-arginine omega-N monomethyltransferase activity"/>
    <property type="evidence" value="ECO:0007669"/>
    <property type="project" value="TreeGrafter"/>
</dbReference>
<reference evidence="5 6" key="1">
    <citation type="journal article" date="2018" name="BMC Genomics">
        <title>Genomic evidence for intraspecific hybridization in a clonal and extremely halotolerant yeast.</title>
        <authorList>
            <person name="Gostincar C."/>
            <person name="Stajich J.E."/>
            <person name="Zupancic J."/>
            <person name="Zalar P."/>
            <person name="Gunde-Cimerman N."/>
        </authorList>
    </citation>
    <scope>NUCLEOTIDE SEQUENCE [LARGE SCALE GENOMIC DNA]</scope>
    <source>
        <strain evidence="4 6">EXF-6651</strain>
        <strain evidence="3 8">EXF-6654</strain>
        <strain evidence="1 7">EXF-6656</strain>
        <strain evidence="2 5">EXF-6669</strain>
    </source>
</reference>
<dbReference type="Pfam" id="PF04252">
    <property type="entry name" value="SFM1-like"/>
    <property type="match status" value="1"/>
</dbReference>
<dbReference type="AlphaFoldDB" id="A0A3M6WUS4"/>
<dbReference type="PANTHER" id="PTHR35517">
    <property type="entry name" value="PROTEIN ARGININE N-METHYLTRANSFERASE SFM1"/>
    <property type="match status" value="1"/>
</dbReference>
<dbReference type="Proteomes" id="UP000271337">
    <property type="component" value="Unassembled WGS sequence"/>
</dbReference>
<proteinExistence type="predicted"/>
<dbReference type="Proteomes" id="UP000282582">
    <property type="component" value="Unassembled WGS sequence"/>
</dbReference>
<dbReference type="Proteomes" id="UP000281245">
    <property type="component" value="Unassembled WGS sequence"/>
</dbReference>
<dbReference type="VEuPathDB" id="FungiDB:BTJ68_13091"/>
<comment type="caution">
    <text evidence="1">The sequence shown here is derived from an EMBL/GenBank/DDBJ whole genome shotgun (WGS) entry which is preliminary data.</text>
</comment>
<sequence length="252" mass="28337">MAGEKACKHTFIVEHLDPELEEWQALEYKTIHQECEDSNSQFILSGLTDPDNAHKRLGLPMTSLQQQGVEKMYPTPEARRRVCLLDPKGEKDICPEDGEEFDAFLFGGILGDDPPRDRTGELRSKGFVGRRLGPEQMTTDTAARVTRIVVQQGKRLDEIPYVDRPDIQLPAADGESAPNPNESVSMPFKYVKGEDGKPVMPEGMVKLLVDDMDKGIDDLLTLRQVASSRPSKDYDDLRRHIYEYASSVEQST</sequence>
<dbReference type="EMBL" id="QWIK01000536">
    <property type="protein sequence ID" value="RMY04586.1"/>
    <property type="molecule type" value="Genomic_DNA"/>
</dbReference>
<dbReference type="EMBL" id="QWIL01002005">
    <property type="protein sequence ID" value="RMX97709.1"/>
    <property type="molecule type" value="Genomic_DNA"/>
</dbReference>
<name>A0A3M6WUS4_HORWE</name>
<evidence type="ECO:0000313" key="1">
    <source>
        <dbReference type="EMBL" id="RMX82189.1"/>
    </source>
</evidence>
<evidence type="ECO:0000313" key="3">
    <source>
        <dbReference type="EMBL" id="RMY04586.1"/>
    </source>
</evidence>
<dbReference type="EMBL" id="QWIM01001468">
    <property type="protein sequence ID" value="RMY25462.1"/>
    <property type="molecule type" value="Genomic_DNA"/>
</dbReference>
<dbReference type="Proteomes" id="UP000276864">
    <property type="component" value="Unassembled WGS sequence"/>
</dbReference>
<dbReference type="PANTHER" id="PTHR35517:SF1">
    <property type="entry name" value="PROTEIN ARGININE N-METHYLTRANSFERASE SFM1"/>
    <property type="match status" value="1"/>
</dbReference>
<dbReference type="CDD" id="cd18090">
    <property type="entry name" value="Arginine_MT_Sfm1"/>
    <property type="match status" value="1"/>
</dbReference>
<protein>
    <submittedName>
        <fullName evidence="1">Uncharacterized protein</fullName>
    </submittedName>
</protein>
<dbReference type="OrthoDB" id="373498at2759"/>
<organism evidence="1 7">
    <name type="scientific">Hortaea werneckii</name>
    <name type="common">Black yeast</name>
    <name type="synonym">Cladosporium werneckii</name>
    <dbReference type="NCBI Taxonomy" id="91943"/>
    <lineage>
        <taxon>Eukaryota</taxon>
        <taxon>Fungi</taxon>
        <taxon>Dikarya</taxon>
        <taxon>Ascomycota</taxon>
        <taxon>Pezizomycotina</taxon>
        <taxon>Dothideomycetes</taxon>
        <taxon>Dothideomycetidae</taxon>
        <taxon>Mycosphaerellales</taxon>
        <taxon>Teratosphaeriaceae</taxon>
        <taxon>Hortaea</taxon>
    </lineage>
</organism>
<accession>A0A3M6WUS4</accession>
<evidence type="ECO:0000313" key="8">
    <source>
        <dbReference type="Proteomes" id="UP000282582"/>
    </source>
</evidence>
<evidence type="ECO:0000313" key="4">
    <source>
        <dbReference type="EMBL" id="RMY25462.1"/>
    </source>
</evidence>
<gene>
    <name evidence="4" type="ORF">D0866_11094</name>
    <name evidence="2" type="ORF">D0867_12683</name>
    <name evidence="3" type="ORF">D0868_06868</name>
    <name evidence="1" type="ORF">D0869_06240</name>
</gene>
<dbReference type="EMBL" id="QWIJ01000453">
    <property type="protein sequence ID" value="RMX82189.1"/>
    <property type="molecule type" value="Genomic_DNA"/>
</dbReference>
<evidence type="ECO:0000313" key="5">
    <source>
        <dbReference type="Proteomes" id="UP000271337"/>
    </source>
</evidence>
<evidence type="ECO:0000313" key="2">
    <source>
        <dbReference type="EMBL" id="RMX97709.1"/>
    </source>
</evidence>
<evidence type="ECO:0000313" key="6">
    <source>
        <dbReference type="Proteomes" id="UP000276864"/>
    </source>
</evidence>
<dbReference type="InterPro" id="IPR007364">
    <property type="entry name" value="SFM1-like"/>
</dbReference>
<evidence type="ECO:0000313" key="7">
    <source>
        <dbReference type="Proteomes" id="UP000281245"/>
    </source>
</evidence>